<dbReference type="SUPFAM" id="SSF46955">
    <property type="entry name" value="Putative DNA-binding domain"/>
    <property type="match status" value="1"/>
</dbReference>
<dbReference type="AlphaFoldDB" id="X0Y5B0"/>
<gene>
    <name evidence="3" type="ORF">S01H1_80946</name>
</gene>
<accession>X0Y5B0</accession>
<comment type="caution">
    <text evidence="3">The sequence shown here is derived from an EMBL/GenBank/DDBJ whole genome shotgun (WGS) entry which is preliminary data.</text>
</comment>
<evidence type="ECO:0000313" key="3">
    <source>
        <dbReference type="EMBL" id="GAG51139.1"/>
    </source>
</evidence>
<organism evidence="3">
    <name type="scientific">marine sediment metagenome</name>
    <dbReference type="NCBI Taxonomy" id="412755"/>
    <lineage>
        <taxon>unclassified sequences</taxon>
        <taxon>metagenomes</taxon>
        <taxon>ecological metagenomes</taxon>
    </lineage>
</organism>
<reference evidence="3" key="1">
    <citation type="journal article" date="2014" name="Front. Microbiol.">
        <title>High frequency of phylogenetically diverse reductive dehalogenase-homologous genes in deep subseafloor sedimentary metagenomes.</title>
        <authorList>
            <person name="Kawai M."/>
            <person name="Futagami T."/>
            <person name="Toyoda A."/>
            <person name="Takaki Y."/>
            <person name="Nishi S."/>
            <person name="Hori S."/>
            <person name="Arai W."/>
            <person name="Tsubouchi T."/>
            <person name="Morono Y."/>
            <person name="Uchiyama I."/>
            <person name="Ito T."/>
            <person name="Fujiyama A."/>
            <person name="Inagaki F."/>
            <person name="Takami H."/>
        </authorList>
    </citation>
    <scope>NUCLEOTIDE SEQUENCE</scope>
    <source>
        <strain evidence="3">Expedition CK06-06</strain>
    </source>
</reference>
<dbReference type="NCBIfam" id="TIGR01764">
    <property type="entry name" value="excise"/>
    <property type="match status" value="1"/>
</dbReference>
<feature type="domain" description="Helix-turn-helix" evidence="2">
    <location>
        <begin position="25"/>
        <end position="72"/>
    </location>
</feature>
<dbReference type="Pfam" id="PF12728">
    <property type="entry name" value="HTH_17"/>
    <property type="match status" value="1"/>
</dbReference>
<proteinExistence type="predicted"/>
<protein>
    <recommendedName>
        <fullName evidence="2">Helix-turn-helix domain-containing protein</fullName>
    </recommendedName>
</protein>
<feature type="region of interest" description="Disordered" evidence="1">
    <location>
        <begin position="1"/>
        <end position="23"/>
    </location>
</feature>
<dbReference type="InterPro" id="IPR010093">
    <property type="entry name" value="SinI_DNA-bd"/>
</dbReference>
<dbReference type="EMBL" id="BARS01054717">
    <property type="protein sequence ID" value="GAG51139.1"/>
    <property type="molecule type" value="Genomic_DNA"/>
</dbReference>
<dbReference type="InterPro" id="IPR041657">
    <property type="entry name" value="HTH_17"/>
</dbReference>
<name>X0Y5B0_9ZZZZ</name>
<evidence type="ECO:0000256" key="1">
    <source>
        <dbReference type="SAM" id="MobiDB-lite"/>
    </source>
</evidence>
<dbReference type="InterPro" id="IPR009061">
    <property type="entry name" value="DNA-bd_dom_put_sf"/>
</dbReference>
<feature type="non-terminal residue" evidence="3">
    <location>
        <position position="1"/>
    </location>
</feature>
<sequence>ETEVPDNLKSPSPGSPAGTGPVPEVMTARQLADYLQINLQVLYRYIRQGLIPVAKLGKTVRFKKSVIDHWLEISSWESLKPGESSREEQG</sequence>
<evidence type="ECO:0000259" key="2">
    <source>
        <dbReference type="Pfam" id="PF12728"/>
    </source>
</evidence>
<feature type="compositionally biased region" description="Low complexity" evidence="1">
    <location>
        <begin position="10"/>
        <end position="23"/>
    </location>
</feature>
<dbReference type="GO" id="GO:0003677">
    <property type="term" value="F:DNA binding"/>
    <property type="evidence" value="ECO:0007669"/>
    <property type="project" value="InterPro"/>
</dbReference>